<dbReference type="SUPFAM" id="SSF46955">
    <property type="entry name" value="Putative DNA-binding domain"/>
    <property type="match status" value="1"/>
</dbReference>
<accession>A0A382PCH5</accession>
<sequence length="92" mass="9978">MSTTTVSKLASALKLSNEKLILQLNEAGIEVKNDDDVLSNDQKLLLLNHLRGSHGTKETTSSAPKKLTINRRSQSELKLSGGFGTSRTVNVE</sequence>
<dbReference type="AlphaFoldDB" id="A0A382PCH5"/>
<evidence type="ECO:0008006" key="4">
    <source>
        <dbReference type="Google" id="ProtNLM"/>
    </source>
</evidence>
<dbReference type="Pfam" id="PF04760">
    <property type="entry name" value="IF2_N"/>
    <property type="match status" value="1"/>
</dbReference>
<evidence type="ECO:0000313" key="3">
    <source>
        <dbReference type="EMBL" id="SVC71109.1"/>
    </source>
</evidence>
<dbReference type="Pfam" id="PF08364">
    <property type="entry name" value="IF2_assoc"/>
    <property type="match status" value="1"/>
</dbReference>
<reference evidence="3" key="1">
    <citation type="submission" date="2018-05" db="EMBL/GenBank/DDBJ databases">
        <authorList>
            <person name="Lanie J.A."/>
            <person name="Ng W.-L."/>
            <person name="Kazmierczak K.M."/>
            <person name="Andrzejewski T.M."/>
            <person name="Davidsen T.M."/>
            <person name="Wayne K.J."/>
            <person name="Tettelin H."/>
            <person name="Glass J.I."/>
            <person name="Rusch D."/>
            <person name="Podicherti R."/>
            <person name="Tsui H.-C.T."/>
            <person name="Winkler M.E."/>
        </authorList>
    </citation>
    <scope>NUCLEOTIDE SEQUENCE</scope>
</reference>
<dbReference type="InterPro" id="IPR013575">
    <property type="entry name" value="IF2_assoc_dom_bac"/>
</dbReference>
<name>A0A382PCH5_9ZZZZ</name>
<organism evidence="3">
    <name type="scientific">marine metagenome</name>
    <dbReference type="NCBI Taxonomy" id="408172"/>
    <lineage>
        <taxon>unclassified sequences</taxon>
        <taxon>metagenomes</taxon>
        <taxon>ecological metagenomes</taxon>
    </lineage>
</organism>
<dbReference type="EMBL" id="UINC01106441">
    <property type="protein sequence ID" value="SVC71109.1"/>
    <property type="molecule type" value="Genomic_DNA"/>
</dbReference>
<evidence type="ECO:0000259" key="1">
    <source>
        <dbReference type="Pfam" id="PF04760"/>
    </source>
</evidence>
<dbReference type="InterPro" id="IPR009061">
    <property type="entry name" value="DNA-bd_dom_put_sf"/>
</dbReference>
<feature type="domain" description="Initiation factor 2 associated" evidence="2">
    <location>
        <begin position="64"/>
        <end position="92"/>
    </location>
</feature>
<dbReference type="Gene3D" id="3.30.56.50">
    <property type="entry name" value="Putative DNA-binding domain, N-terminal subdomain of bacterial translation initiation factor IF2"/>
    <property type="match status" value="1"/>
</dbReference>
<protein>
    <recommendedName>
        <fullName evidence="4">Translation initiation factor IF-2 N-terminal domain-containing protein</fullName>
    </recommendedName>
</protein>
<feature type="non-terminal residue" evidence="3">
    <location>
        <position position="92"/>
    </location>
</feature>
<gene>
    <name evidence="3" type="ORF">METZ01_LOCUS323963</name>
</gene>
<feature type="domain" description="Translation initiation factor IF-2 N-terminal" evidence="1">
    <location>
        <begin position="1"/>
        <end position="51"/>
    </location>
</feature>
<dbReference type="InterPro" id="IPR006847">
    <property type="entry name" value="IF2_N"/>
</dbReference>
<proteinExistence type="predicted"/>
<evidence type="ECO:0000259" key="2">
    <source>
        <dbReference type="Pfam" id="PF08364"/>
    </source>
</evidence>